<evidence type="ECO:0000313" key="1">
    <source>
        <dbReference type="EMBL" id="XDJ03429.1"/>
    </source>
</evidence>
<sequence length="122" mass="13833">MNKKNRLSKNQKDALFILALLESKNKTNPVAVTKVRSMVESTRAGVLDPSNFRKGIHMLASRGLIEVGRYKDLSLAMKLTSLGRHDAAKIYRERTGEQLDIKNTEDEQITIFDNKEGLHHDI</sequence>
<organism evidence="1">
    <name type="scientific">Aliivibrio phage vB_Alvi_H905</name>
    <dbReference type="NCBI Taxonomy" id="3234039"/>
    <lineage>
        <taxon>Viruses</taxon>
    </lineage>
</organism>
<protein>
    <submittedName>
        <fullName evidence="1">Chromosome segregation protein ParM</fullName>
    </submittedName>
</protein>
<accession>A0AB39C9M0</accession>
<gene>
    <name evidence="1" type="ORF">H905_00011</name>
</gene>
<reference evidence="1" key="1">
    <citation type="journal article" date="2024" name="Genome Announc.">
        <title>Genome sequence of H905.</title>
        <authorList>
            <person name="Whistler C."/>
            <person name="Calawa J."/>
        </authorList>
    </citation>
    <scope>NUCLEOTIDE SEQUENCE</scope>
</reference>
<dbReference type="EMBL" id="PP986400">
    <property type="protein sequence ID" value="XDJ03429.1"/>
    <property type="molecule type" value="Genomic_DNA"/>
</dbReference>
<proteinExistence type="predicted"/>
<reference evidence="1" key="2">
    <citation type="submission" date="2024-07" db="EMBL/GenBank/DDBJ databases">
        <authorList>
            <person name="Foxall R."/>
        </authorList>
    </citation>
    <scope>NUCLEOTIDE SEQUENCE</scope>
</reference>
<name>A0AB39C9M0_9VIRU</name>